<name>U3GWA0_9CORY</name>
<feature type="domain" description="FHA" evidence="3">
    <location>
        <begin position="93"/>
        <end position="144"/>
    </location>
</feature>
<dbReference type="PANTHER" id="PTHR23308">
    <property type="entry name" value="NUCLEAR INHIBITOR OF PROTEIN PHOSPHATASE-1"/>
    <property type="match status" value="1"/>
</dbReference>
<dbReference type="OrthoDB" id="277520at2"/>
<dbReference type="InterPro" id="IPR000253">
    <property type="entry name" value="FHA_dom"/>
</dbReference>
<evidence type="ECO:0000256" key="2">
    <source>
        <dbReference type="SAM" id="MobiDB-lite"/>
    </source>
</evidence>
<dbReference type="STRING" id="1348662.CARG_00165"/>
<dbReference type="PROSITE" id="PS50006">
    <property type="entry name" value="FHA_DOMAIN"/>
    <property type="match status" value="1"/>
</dbReference>
<dbReference type="PATRIC" id="fig|1348662.3.peg.31"/>
<sequence>MELAFRIGLLVVLWVFVFAVLRELRRDLSGVGGAPAAPVMTARGSASALPSPSAGGVQDAATAASPSVPGSSGADVLEVIGGPAYDLSGFDQVVIGRHPECDIVISDDFASSRHARLFRRPGSRDWFVEDLNSRNGTFVGQWRVEQPERVSDVITVGQTALRMV</sequence>
<dbReference type="SUPFAM" id="SSF49879">
    <property type="entry name" value="SMAD/FHA domain"/>
    <property type="match status" value="1"/>
</dbReference>
<dbReference type="CDD" id="cd00060">
    <property type="entry name" value="FHA"/>
    <property type="match status" value="1"/>
</dbReference>
<dbReference type="Gene3D" id="2.60.200.20">
    <property type="match status" value="1"/>
</dbReference>
<dbReference type="GeneID" id="78248927"/>
<dbReference type="EMBL" id="CP006365">
    <property type="protein sequence ID" value="AGU14241.1"/>
    <property type="molecule type" value="Genomic_DNA"/>
</dbReference>
<dbReference type="InterPro" id="IPR050923">
    <property type="entry name" value="Cell_Proc_Reg/RNA_Proc"/>
</dbReference>
<dbReference type="KEGG" id="caz:CARG_00165"/>
<evidence type="ECO:0000313" key="4">
    <source>
        <dbReference type="EMBL" id="AGU14241.1"/>
    </source>
</evidence>
<reference evidence="4 5" key="1">
    <citation type="journal article" date="2013" name="Genome Announc.">
        <title>Whole-Genome Sequence of the Clinical Strain Corynebacterium argentoratense DSM 44202, Isolated from a Human Throat Specimen.</title>
        <authorList>
            <person name="Bomholt C."/>
            <person name="Glaub A."/>
            <person name="Gravermann K."/>
            <person name="Albersmeier A."/>
            <person name="Brinkrolf K."/>
            <person name="Ruckert C."/>
            <person name="Tauch A."/>
        </authorList>
    </citation>
    <scope>NUCLEOTIDE SEQUENCE [LARGE SCALE GENOMIC DNA]</scope>
    <source>
        <strain evidence="4">DSM 44202</strain>
    </source>
</reference>
<feature type="region of interest" description="Disordered" evidence="2">
    <location>
        <begin position="44"/>
        <end position="70"/>
    </location>
</feature>
<dbReference type="HOGENOM" id="CLU_131367_0_0_11"/>
<evidence type="ECO:0000259" key="3">
    <source>
        <dbReference type="PROSITE" id="PS50006"/>
    </source>
</evidence>
<keyword evidence="1" id="KW-0597">Phosphoprotein</keyword>
<dbReference type="RefSeq" id="WP_020975362.1">
    <property type="nucleotide sequence ID" value="NC_022198.1"/>
</dbReference>
<keyword evidence="5" id="KW-1185">Reference proteome</keyword>
<proteinExistence type="predicted"/>
<dbReference type="Pfam" id="PF00498">
    <property type="entry name" value="FHA"/>
    <property type="match status" value="1"/>
</dbReference>
<dbReference type="SMART" id="SM00240">
    <property type="entry name" value="FHA"/>
    <property type="match status" value="1"/>
</dbReference>
<gene>
    <name evidence="4" type="ORF">CARG_00165</name>
</gene>
<organism evidence="4 5">
    <name type="scientific">Corynebacterium argentoratense DSM 44202</name>
    <dbReference type="NCBI Taxonomy" id="1348662"/>
    <lineage>
        <taxon>Bacteria</taxon>
        <taxon>Bacillati</taxon>
        <taxon>Actinomycetota</taxon>
        <taxon>Actinomycetes</taxon>
        <taxon>Mycobacteriales</taxon>
        <taxon>Corynebacteriaceae</taxon>
        <taxon>Corynebacterium</taxon>
    </lineage>
</organism>
<accession>U3GWA0</accession>
<dbReference type="Proteomes" id="UP000016943">
    <property type="component" value="Chromosome"/>
</dbReference>
<protein>
    <recommendedName>
        <fullName evidence="3">FHA domain-containing protein</fullName>
    </recommendedName>
</protein>
<dbReference type="InterPro" id="IPR008984">
    <property type="entry name" value="SMAD_FHA_dom_sf"/>
</dbReference>
<evidence type="ECO:0000313" key="5">
    <source>
        <dbReference type="Proteomes" id="UP000016943"/>
    </source>
</evidence>
<dbReference type="AlphaFoldDB" id="U3GWA0"/>
<dbReference type="eggNOG" id="COG1716">
    <property type="taxonomic scope" value="Bacteria"/>
</dbReference>
<evidence type="ECO:0000256" key="1">
    <source>
        <dbReference type="ARBA" id="ARBA00022553"/>
    </source>
</evidence>